<comment type="caution">
    <text evidence="2">The sequence shown here is derived from an EMBL/GenBank/DDBJ whole genome shotgun (WGS) entry which is preliminary data.</text>
</comment>
<dbReference type="AlphaFoldDB" id="A0A7W7C7I7"/>
<dbReference type="Proteomes" id="UP000533598">
    <property type="component" value="Unassembled WGS sequence"/>
</dbReference>
<dbReference type="GO" id="GO:0016746">
    <property type="term" value="F:acyltransferase activity"/>
    <property type="evidence" value="ECO:0007669"/>
    <property type="project" value="UniProtKB-KW"/>
</dbReference>
<dbReference type="Pfam" id="PF13480">
    <property type="entry name" value="Acetyltransf_6"/>
    <property type="match status" value="1"/>
</dbReference>
<dbReference type="Gene3D" id="3.40.630.30">
    <property type="match status" value="1"/>
</dbReference>
<evidence type="ECO:0000313" key="3">
    <source>
        <dbReference type="Proteomes" id="UP000533598"/>
    </source>
</evidence>
<evidence type="ECO:0000259" key="1">
    <source>
        <dbReference type="Pfam" id="PF13480"/>
    </source>
</evidence>
<proteinExistence type="predicted"/>
<keyword evidence="2" id="KW-0808">Transferase</keyword>
<protein>
    <submittedName>
        <fullName evidence="2">Putative N-acyltransferase</fullName>
    </submittedName>
</protein>
<accession>A0A7W7C7I7</accession>
<dbReference type="SUPFAM" id="SSF55729">
    <property type="entry name" value="Acyl-CoA N-acyltransferases (Nat)"/>
    <property type="match status" value="1"/>
</dbReference>
<feature type="domain" description="BioF2-like acetyltransferase" evidence="1">
    <location>
        <begin position="133"/>
        <end position="272"/>
    </location>
</feature>
<sequence length="325" mass="36455">MEIDGDLRFFTAERDGQLIAAAFGAFMRYPVWKNIKIPLFLAGSPANLGCGFLFRDESVVAETLPLLSAAMTTEAKALGAKVLLMRDFWDPGPEAAFAPRFAELGFRRVAQFPDAVLDVPWTEVDGWLASLPAKARKTAKRDARRVEAAGFRFEVHRGRPGPKLAGDMERLWLNLFHKYNDPDQILLPGEYFREVPALAESVLLLTWQGDDLVCFDMLQERGHLLESTYSGADYERIGSTPVHRFMGHQIIRHAIEGGFTLIDFGLSNEAAKLKMGCHLRVAWGYSKPLSPFAKLSRLDKLVFPDQDPIADLKKEMAKQQQADED</sequence>
<name>A0A7W7C7I7_9PSEU</name>
<gene>
    <name evidence="2" type="ORF">HNR67_002061</name>
</gene>
<dbReference type="InterPro" id="IPR038740">
    <property type="entry name" value="BioF2-like_GNAT_dom"/>
</dbReference>
<dbReference type="InterPro" id="IPR016181">
    <property type="entry name" value="Acyl_CoA_acyltransferase"/>
</dbReference>
<dbReference type="RefSeq" id="WP_185001834.1">
    <property type="nucleotide sequence ID" value="NZ_BAAAUI010000021.1"/>
</dbReference>
<keyword evidence="2" id="KW-0012">Acyltransferase</keyword>
<reference evidence="2 3" key="1">
    <citation type="submission" date="2020-08" db="EMBL/GenBank/DDBJ databases">
        <title>Sequencing the genomes of 1000 actinobacteria strains.</title>
        <authorList>
            <person name="Klenk H.-P."/>
        </authorList>
    </citation>
    <scope>NUCLEOTIDE SEQUENCE [LARGE SCALE GENOMIC DNA]</scope>
    <source>
        <strain evidence="2 3">DSM 44230</strain>
    </source>
</reference>
<dbReference type="EMBL" id="JACHMH010000001">
    <property type="protein sequence ID" value="MBB4675943.1"/>
    <property type="molecule type" value="Genomic_DNA"/>
</dbReference>
<keyword evidence="3" id="KW-1185">Reference proteome</keyword>
<organism evidence="2 3">
    <name type="scientific">Crossiella cryophila</name>
    <dbReference type="NCBI Taxonomy" id="43355"/>
    <lineage>
        <taxon>Bacteria</taxon>
        <taxon>Bacillati</taxon>
        <taxon>Actinomycetota</taxon>
        <taxon>Actinomycetes</taxon>
        <taxon>Pseudonocardiales</taxon>
        <taxon>Pseudonocardiaceae</taxon>
        <taxon>Crossiella</taxon>
    </lineage>
</organism>
<evidence type="ECO:0000313" key="2">
    <source>
        <dbReference type="EMBL" id="MBB4675943.1"/>
    </source>
</evidence>